<name>A0A3B0RPU4_9ZZZZ</name>
<dbReference type="InterPro" id="IPR001434">
    <property type="entry name" value="OmcB-like_DUF11"/>
</dbReference>
<dbReference type="PANTHER" id="PTHR34819:SF3">
    <property type="entry name" value="CELL SURFACE PROTEIN"/>
    <property type="match status" value="1"/>
</dbReference>
<dbReference type="EMBL" id="UOEF01000105">
    <property type="protein sequence ID" value="VAV90636.1"/>
    <property type="molecule type" value="Genomic_DNA"/>
</dbReference>
<organism evidence="3">
    <name type="scientific">hydrothermal vent metagenome</name>
    <dbReference type="NCBI Taxonomy" id="652676"/>
    <lineage>
        <taxon>unclassified sequences</taxon>
        <taxon>metagenomes</taxon>
        <taxon>ecological metagenomes</taxon>
    </lineage>
</organism>
<evidence type="ECO:0000256" key="1">
    <source>
        <dbReference type="SAM" id="MobiDB-lite"/>
    </source>
</evidence>
<dbReference type="AlphaFoldDB" id="A0A3B0RPU4"/>
<dbReference type="Gene3D" id="2.60.40.1170">
    <property type="entry name" value="Mu homology domain, subdomain B"/>
    <property type="match status" value="1"/>
</dbReference>
<feature type="region of interest" description="Disordered" evidence="1">
    <location>
        <begin position="344"/>
        <end position="369"/>
    </location>
</feature>
<evidence type="ECO:0000313" key="3">
    <source>
        <dbReference type="EMBL" id="VAV90636.1"/>
    </source>
</evidence>
<dbReference type="PANTHER" id="PTHR34819">
    <property type="entry name" value="LARGE CYSTEINE-RICH PERIPLASMIC PROTEIN OMCB"/>
    <property type="match status" value="1"/>
</dbReference>
<dbReference type="InterPro" id="IPR051172">
    <property type="entry name" value="Chlamydia_OmcB"/>
</dbReference>
<evidence type="ECO:0000259" key="2">
    <source>
        <dbReference type="Pfam" id="PF01345"/>
    </source>
</evidence>
<reference evidence="3" key="1">
    <citation type="submission" date="2018-06" db="EMBL/GenBank/DDBJ databases">
        <authorList>
            <person name="Zhirakovskaya E."/>
        </authorList>
    </citation>
    <scope>NUCLEOTIDE SEQUENCE</scope>
</reference>
<feature type="domain" description="DUF11" evidence="2">
    <location>
        <begin position="248"/>
        <end position="362"/>
    </location>
</feature>
<dbReference type="InterPro" id="IPR047589">
    <property type="entry name" value="DUF11_rpt"/>
</dbReference>
<accession>A0A3B0RPU4</accession>
<dbReference type="NCBIfam" id="TIGR01451">
    <property type="entry name" value="B_ant_repeat"/>
    <property type="match status" value="2"/>
</dbReference>
<dbReference type="Pfam" id="PF01345">
    <property type="entry name" value="DUF11"/>
    <property type="match status" value="1"/>
</dbReference>
<gene>
    <name evidence="3" type="ORF">MNBD_ALPHA04-1882</name>
</gene>
<proteinExistence type="predicted"/>
<protein>
    <submittedName>
        <fullName evidence="3">Outer membrane protein assembly factor YaeT</fullName>
    </submittedName>
</protein>
<sequence length="700" mass="71990">MNGDNNIRLGRLTGFGANALKLLLLLAGLVFTTSAQAQVTADWTNLGLGNFAPVPNGDTLTVGPRTITINQSSTVSGGTFTPHYSSDFLSYYTGNISTQIGPLLYSFDNSDFDAADKMTTTYTFDTAVTGLNFRLLDVDRNIGLAQDGVEVYYDTGSGIFQNAANTTAFYTVGSTNSRVSNGYMTGFLGNSASGLNSTAGDVNIDFGATSIKRVRIVYFSGQSETGNPSGPNQYIGLSDMVFDLETADLSLNKTVSNTSPTNGSNITYTLQLSSAVGSTTATNVTVSDVLPAGTTFVSSSGYGTYNSGTGIWSVPSIAANQTRTLSIVATVSATSGATIINSAEVASSPHFDPDSTPGNNSTNEDDDDTASFTVAGARTAGTPPTLVCPNGNVIFDWNTRAWTSGATNTSYPVTGIGSINFALSTDGVFVAPSPDDTTNNSGGFGATQQSLYQFLEFTNRSQTATTVLTLPTAVPGLQFVVLDIDFANNDFADKVTVTGSFNGTTVIPILTNGIANYVVGNTAIGDAGSGGTSANGNVWVTFNQPVDTVTIVYGNHTTAPADPDGQAASIYDFNFCNPETTLSVTKISSIISDPFNGTTNPKAIPGAIIQYCILISNAGSATATSISATDNIPGDVIYSAGTMLSGSNCGSAATAEDDDATGADETDPIGASVSGAVLTTTAASLGPAEGYALTFQVTVN</sequence>